<reference evidence="5 6" key="1">
    <citation type="submission" date="2016-11" db="EMBL/GenBank/DDBJ databases">
        <title>Paenibacillus species isolates.</title>
        <authorList>
            <person name="Beno S.M."/>
        </authorList>
    </citation>
    <scope>NUCLEOTIDE SEQUENCE [LARGE SCALE GENOMIC DNA]</scope>
    <source>
        <strain evidence="5 6">FSL H7-0443</strain>
    </source>
</reference>
<dbReference type="GO" id="GO:0000976">
    <property type="term" value="F:transcription cis-regulatory region binding"/>
    <property type="evidence" value="ECO:0007669"/>
    <property type="project" value="TreeGrafter"/>
</dbReference>
<dbReference type="Pfam" id="PF00392">
    <property type="entry name" value="GntR"/>
    <property type="match status" value="1"/>
</dbReference>
<keyword evidence="3" id="KW-0804">Transcription</keyword>
<keyword evidence="2" id="KW-0238">DNA-binding</keyword>
<dbReference type="InterPro" id="IPR036388">
    <property type="entry name" value="WH-like_DNA-bd_sf"/>
</dbReference>
<dbReference type="PANTHER" id="PTHR30146:SF109">
    <property type="entry name" value="HTH-TYPE TRANSCRIPTIONAL REGULATOR GALS"/>
    <property type="match status" value="1"/>
</dbReference>
<dbReference type="OrthoDB" id="9813468at2"/>
<dbReference type="InterPro" id="IPR000524">
    <property type="entry name" value="Tscrpt_reg_HTH_GntR"/>
</dbReference>
<dbReference type="Pfam" id="PF13377">
    <property type="entry name" value="Peripla_BP_3"/>
    <property type="match status" value="1"/>
</dbReference>
<sequence>MDNQDHQKERKPLLYIQTANHVMEEIRKRKLQSHDLVPSEGEIAKLYGVSRMTAKLALQILEKKGIVYRHARRGTFISADYHHTHSGEQMLEKAIEEKKPIRRIALVIPNMDDYIGRIITSVEKEAREANCHLLIRMTGDKEDESICLQELYDDQVEGIILYPRGSTQCSEKVLELSLLNYPLVIIDRIFREVQIDCVYHDHYHGAYKTTQYLIEKGHQEIGYLSMAFDGVTSREDRYRGYLQAMLDHDLPVNSRNIYLSCSEDYMHQLNAPNVQLASFLGNNSALTAVVCADDYIATSCLYTAISMQILVPDQLSIIGFTDIQLASLLPVPLTTVRQATEKLGQVAVQRVVKRMDNSREGALTIKIDTTIVERSSVRPNIIK</sequence>
<dbReference type="PRINTS" id="PR00035">
    <property type="entry name" value="HTHGNTR"/>
</dbReference>
<dbReference type="CDD" id="cd07377">
    <property type="entry name" value="WHTH_GntR"/>
    <property type="match status" value="1"/>
</dbReference>
<dbReference type="AlphaFoldDB" id="A0A1R0ZIG4"/>
<dbReference type="SMART" id="SM00345">
    <property type="entry name" value="HTH_GNTR"/>
    <property type="match status" value="1"/>
</dbReference>
<evidence type="ECO:0000313" key="6">
    <source>
        <dbReference type="Proteomes" id="UP000187425"/>
    </source>
</evidence>
<organism evidence="5 6">
    <name type="scientific">Paenibacillus odorifer</name>
    <dbReference type="NCBI Taxonomy" id="189426"/>
    <lineage>
        <taxon>Bacteria</taxon>
        <taxon>Bacillati</taxon>
        <taxon>Bacillota</taxon>
        <taxon>Bacilli</taxon>
        <taxon>Bacillales</taxon>
        <taxon>Paenibacillaceae</taxon>
        <taxon>Paenibacillus</taxon>
    </lineage>
</organism>
<keyword evidence="1" id="KW-0805">Transcription regulation</keyword>
<dbReference type="CDD" id="cd06267">
    <property type="entry name" value="PBP1_LacI_sugar_binding-like"/>
    <property type="match status" value="1"/>
</dbReference>
<gene>
    <name evidence="5" type="ORF">BSK65_12570</name>
</gene>
<dbReference type="PROSITE" id="PS50949">
    <property type="entry name" value="HTH_GNTR"/>
    <property type="match status" value="1"/>
</dbReference>
<evidence type="ECO:0000256" key="2">
    <source>
        <dbReference type="ARBA" id="ARBA00023125"/>
    </source>
</evidence>
<dbReference type="Proteomes" id="UP000187425">
    <property type="component" value="Unassembled WGS sequence"/>
</dbReference>
<dbReference type="SUPFAM" id="SSF53822">
    <property type="entry name" value="Periplasmic binding protein-like I"/>
    <property type="match status" value="1"/>
</dbReference>
<dbReference type="InterPro" id="IPR036390">
    <property type="entry name" value="WH_DNA-bd_sf"/>
</dbReference>
<proteinExistence type="predicted"/>
<evidence type="ECO:0000256" key="1">
    <source>
        <dbReference type="ARBA" id="ARBA00023015"/>
    </source>
</evidence>
<accession>A0A1R0ZIG4</accession>
<dbReference type="Gene3D" id="1.10.10.10">
    <property type="entry name" value="Winged helix-like DNA-binding domain superfamily/Winged helix DNA-binding domain"/>
    <property type="match status" value="1"/>
</dbReference>
<dbReference type="RefSeq" id="WP_076284635.1">
    <property type="nucleotide sequence ID" value="NZ_MPTW01000005.1"/>
</dbReference>
<evidence type="ECO:0000313" key="5">
    <source>
        <dbReference type="EMBL" id="OME70737.1"/>
    </source>
</evidence>
<protein>
    <submittedName>
        <fullName evidence="5">GntR family transcriptional regulator</fullName>
    </submittedName>
</protein>
<name>A0A1R0ZIG4_9BACL</name>
<dbReference type="EMBL" id="MPTW01000005">
    <property type="protein sequence ID" value="OME70737.1"/>
    <property type="molecule type" value="Genomic_DNA"/>
</dbReference>
<evidence type="ECO:0000259" key="4">
    <source>
        <dbReference type="PROSITE" id="PS50949"/>
    </source>
</evidence>
<dbReference type="InterPro" id="IPR028082">
    <property type="entry name" value="Peripla_BP_I"/>
</dbReference>
<feature type="domain" description="HTH gntR-type" evidence="4">
    <location>
        <begin position="12"/>
        <end position="80"/>
    </location>
</feature>
<dbReference type="SUPFAM" id="SSF46785">
    <property type="entry name" value="Winged helix' DNA-binding domain"/>
    <property type="match status" value="1"/>
</dbReference>
<dbReference type="Gene3D" id="3.40.50.2300">
    <property type="match status" value="2"/>
</dbReference>
<dbReference type="PANTHER" id="PTHR30146">
    <property type="entry name" value="LACI-RELATED TRANSCRIPTIONAL REPRESSOR"/>
    <property type="match status" value="1"/>
</dbReference>
<comment type="caution">
    <text evidence="5">The sequence shown here is derived from an EMBL/GenBank/DDBJ whole genome shotgun (WGS) entry which is preliminary data.</text>
</comment>
<dbReference type="InterPro" id="IPR046335">
    <property type="entry name" value="LacI/GalR-like_sensor"/>
</dbReference>
<dbReference type="GO" id="GO:0003700">
    <property type="term" value="F:DNA-binding transcription factor activity"/>
    <property type="evidence" value="ECO:0007669"/>
    <property type="project" value="InterPro"/>
</dbReference>
<evidence type="ECO:0000256" key="3">
    <source>
        <dbReference type="ARBA" id="ARBA00023163"/>
    </source>
</evidence>